<protein>
    <submittedName>
        <fullName evidence="1">Uncharacterized protein</fullName>
    </submittedName>
</protein>
<name>A0A328C012_9PAST</name>
<evidence type="ECO:0000313" key="1">
    <source>
        <dbReference type="EMBL" id="RAL19639.1"/>
    </source>
</evidence>
<dbReference type="Proteomes" id="UP000248689">
    <property type="component" value="Unassembled WGS sequence"/>
</dbReference>
<dbReference type="OrthoDB" id="5678957at2"/>
<sequence>MKKCQHRTTGRKLIPESLTFTQSQSIFIPLFFADPTIKRQIVWELKLENGQQDYGKIKRNALHFKQLPNGKHRLIIIVGDPILSKRHKIHYCQIEILP</sequence>
<accession>A0A328C012</accession>
<comment type="caution">
    <text evidence="1">The sequence shown here is derived from an EMBL/GenBank/DDBJ whole genome shotgun (WGS) entry which is preliminary data.</text>
</comment>
<organism evidence="1 2">
    <name type="scientific">Glaesserella australis</name>
    <dbReference type="NCBI Taxonomy" id="2094024"/>
    <lineage>
        <taxon>Bacteria</taxon>
        <taxon>Pseudomonadati</taxon>
        <taxon>Pseudomonadota</taxon>
        <taxon>Gammaproteobacteria</taxon>
        <taxon>Pasteurellales</taxon>
        <taxon>Pasteurellaceae</taxon>
        <taxon>Glaesserella</taxon>
    </lineage>
</organism>
<evidence type="ECO:0000313" key="2">
    <source>
        <dbReference type="Proteomes" id="UP000248689"/>
    </source>
</evidence>
<gene>
    <name evidence="1" type="ORF">C5N92_01185</name>
</gene>
<dbReference type="RefSeq" id="WP_111749059.1">
    <property type="nucleotide sequence ID" value="NZ_PTPX01000002.1"/>
</dbReference>
<dbReference type="EMBL" id="PTPX01000002">
    <property type="protein sequence ID" value="RAL19639.1"/>
    <property type="molecule type" value="Genomic_DNA"/>
</dbReference>
<reference evidence="2" key="1">
    <citation type="submission" date="2018-02" db="EMBL/GenBank/DDBJ databases">
        <title>Glaesserella australis sp. nov., isolated from the lungs of pigs.</title>
        <authorList>
            <person name="Turni C."/>
            <person name="Christensen H."/>
        </authorList>
    </citation>
    <scope>NUCLEOTIDE SEQUENCE [LARGE SCALE GENOMIC DNA]</scope>
    <source>
        <strain evidence="2">HS4635</strain>
    </source>
</reference>
<keyword evidence="2" id="KW-1185">Reference proteome</keyword>
<proteinExistence type="predicted"/>
<dbReference type="AlphaFoldDB" id="A0A328C012"/>